<comment type="caution">
    <text evidence="2">The sequence shown here is derived from an EMBL/GenBank/DDBJ whole genome shotgun (WGS) entry which is preliminary data.</text>
</comment>
<gene>
    <name evidence="2" type="ORF">ECC02_009812</name>
</gene>
<dbReference type="AlphaFoldDB" id="A0A7J6XT45"/>
<sequence length="306" mass="34563">MEILLGSRFLGLNAIRTSAHFAPNIRKKRVPRARGRRKSKKEMEHKKTLDPTQKRAFLCVPSLALACLISVGRACGICGGQPGPSRRFPFLSVMTRRTLPSTRFRIPRARFTLMTVAGLQLPQCVPQFLALLLSRFVYNSFLAIIPFGWSPVAMMRRNGNHDEHRQRHNSDTSVACRLGATWDPALRSPNEKLRPRCSEKRVAQVGIPTRQSNGSGTARHQRHARQTPLQSQWVNLEQIGTTAACHSGRQESSRGIVRGKRLQFAVAARRRTDRQWRKKMFATFLSQPHSLRIIGGVEFLVSKSRG</sequence>
<accession>A0A7J6XT45</accession>
<protein>
    <submittedName>
        <fullName evidence="2">Uncharacterized protein</fullName>
    </submittedName>
</protein>
<dbReference type="VEuPathDB" id="TriTrypDB:ECC02_009812"/>
<organism evidence="2 3">
    <name type="scientific">Trypanosoma cruzi</name>
    <dbReference type="NCBI Taxonomy" id="5693"/>
    <lineage>
        <taxon>Eukaryota</taxon>
        <taxon>Discoba</taxon>
        <taxon>Euglenozoa</taxon>
        <taxon>Kinetoplastea</taxon>
        <taxon>Metakinetoplastina</taxon>
        <taxon>Trypanosomatida</taxon>
        <taxon>Trypanosomatidae</taxon>
        <taxon>Trypanosoma</taxon>
        <taxon>Schizotrypanum</taxon>
    </lineage>
</organism>
<dbReference type="EMBL" id="JABDHM010000141">
    <property type="protein sequence ID" value="KAF5217336.1"/>
    <property type="molecule type" value="Genomic_DNA"/>
</dbReference>
<evidence type="ECO:0000313" key="2">
    <source>
        <dbReference type="EMBL" id="KAF5217336.1"/>
    </source>
</evidence>
<name>A0A7J6XT45_TRYCR</name>
<reference evidence="2 3" key="1">
    <citation type="journal article" date="2019" name="Genome Biol. Evol.">
        <title>Nanopore Sequencing Significantly Improves Genome Assembly of the Protozoan Parasite Trypanosoma cruzi.</title>
        <authorList>
            <person name="Diaz-Viraque F."/>
            <person name="Pita S."/>
            <person name="Greif G."/>
            <person name="de Souza R.C.M."/>
            <person name="Iraola G."/>
            <person name="Robello C."/>
        </authorList>
    </citation>
    <scope>NUCLEOTIDE SEQUENCE [LARGE SCALE GENOMIC DNA]</scope>
    <source>
        <strain evidence="2 3">Berenice</strain>
    </source>
</reference>
<proteinExistence type="predicted"/>
<feature type="compositionally biased region" description="Polar residues" evidence="1">
    <location>
        <begin position="209"/>
        <end position="218"/>
    </location>
</feature>
<feature type="region of interest" description="Disordered" evidence="1">
    <location>
        <begin position="28"/>
        <end position="47"/>
    </location>
</feature>
<evidence type="ECO:0000313" key="3">
    <source>
        <dbReference type="Proteomes" id="UP000583944"/>
    </source>
</evidence>
<dbReference type="Proteomes" id="UP000583944">
    <property type="component" value="Unassembled WGS sequence"/>
</dbReference>
<feature type="region of interest" description="Disordered" evidence="1">
    <location>
        <begin position="207"/>
        <end position="229"/>
    </location>
</feature>
<feature type="compositionally biased region" description="Basic residues" evidence="1">
    <location>
        <begin position="28"/>
        <end position="40"/>
    </location>
</feature>
<evidence type="ECO:0000256" key="1">
    <source>
        <dbReference type="SAM" id="MobiDB-lite"/>
    </source>
</evidence>